<dbReference type="EMBL" id="JABRWJ010000011">
    <property type="protein sequence ID" value="NRF71375.1"/>
    <property type="molecule type" value="Genomic_DNA"/>
</dbReference>
<dbReference type="RefSeq" id="WP_173132402.1">
    <property type="nucleotide sequence ID" value="NZ_JABRWJ010000011.1"/>
</dbReference>
<reference evidence="1 2" key="1">
    <citation type="submission" date="2020-05" db="EMBL/GenBank/DDBJ databases">
        <title>Aquincola sp. isolate from soil.</title>
        <authorList>
            <person name="Han J."/>
            <person name="Kim D.-U."/>
        </authorList>
    </citation>
    <scope>NUCLEOTIDE SEQUENCE [LARGE SCALE GENOMIC DNA]</scope>
    <source>
        <strain evidence="1 2">S2</strain>
    </source>
</reference>
<proteinExistence type="predicted"/>
<protein>
    <submittedName>
        <fullName evidence="1">Plasmid stabilization protein</fullName>
    </submittedName>
</protein>
<dbReference type="InterPro" id="IPR047985">
    <property type="entry name" value="StbB-like"/>
</dbReference>
<dbReference type="SUPFAM" id="SSF52540">
    <property type="entry name" value="P-loop containing nucleoside triphosphate hydrolases"/>
    <property type="match status" value="1"/>
</dbReference>
<comment type="caution">
    <text evidence="1">The sequence shown here is derived from an EMBL/GenBank/DDBJ whole genome shotgun (WGS) entry which is preliminary data.</text>
</comment>
<organism evidence="1 2">
    <name type="scientific">Pseudaquabacterium terrae</name>
    <dbReference type="NCBI Taxonomy" id="2732868"/>
    <lineage>
        <taxon>Bacteria</taxon>
        <taxon>Pseudomonadati</taxon>
        <taxon>Pseudomonadota</taxon>
        <taxon>Betaproteobacteria</taxon>
        <taxon>Burkholderiales</taxon>
        <taxon>Sphaerotilaceae</taxon>
        <taxon>Pseudaquabacterium</taxon>
    </lineage>
</organism>
<name>A0ABX2ERR8_9BURK</name>
<dbReference type="NCBIfam" id="NF041292">
    <property type="entry name" value="StbB"/>
    <property type="match status" value="1"/>
</dbReference>
<accession>A0ABX2ERR8</accession>
<dbReference type="Gene3D" id="3.40.50.300">
    <property type="entry name" value="P-loop containing nucleotide triphosphate hydrolases"/>
    <property type="match status" value="1"/>
</dbReference>
<gene>
    <name evidence="1" type="ORF">HLB44_30760</name>
</gene>
<sequence>MKVVLINFSGNVGKSTLAAHMLAPRIGDAQIYSVESLNLDAELDGVEVERHRGKRLIELLDEVMSREAAVVDVGASNAEEFMKGMRSLQGAHEEFDWFVVPAVHSRKQLGDTLNTIRALQELGVPRAKVRVVMNRVDEGDSVQVEFGVLFHAAATEGNCVVPPAATVYANEVFERLKGTGLSLAQVHADTTPWRDRFRAATTDEERDHALRMLTLKRLSGSASSNLDHAFGALFA</sequence>
<dbReference type="Proteomes" id="UP000737171">
    <property type="component" value="Unassembled WGS sequence"/>
</dbReference>
<evidence type="ECO:0000313" key="1">
    <source>
        <dbReference type="EMBL" id="NRF71375.1"/>
    </source>
</evidence>
<dbReference type="InterPro" id="IPR027417">
    <property type="entry name" value="P-loop_NTPase"/>
</dbReference>
<evidence type="ECO:0000313" key="2">
    <source>
        <dbReference type="Proteomes" id="UP000737171"/>
    </source>
</evidence>
<keyword evidence="2" id="KW-1185">Reference proteome</keyword>